<accession>A0ACB8B253</accession>
<organism evidence="1 2">
    <name type="scientific">Leucogyrophana mollusca</name>
    <dbReference type="NCBI Taxonomy" id="85980"/>
    <lineage>
        <taxon>Eukaryota</taxon>
        <taxon>Fungi</taxon>
        <taxon>Dikarya</taxon>
        <taxon>Basidiomycota</taxon>
        <taxon>Agaricomycotina</taxon>
        <taxon>Agaricomycetes</taxon>
        <taxon>Agaricomycetidae</taxon>
        <taxon>Boletales</taxon>
        <taxon>Boletales incertae sedis</taxon>
        <taxon>Leucogyrophana</taxon>
    </lineage>
</organism>
<dbReference type="Proteomes" id="UP000790709">
    <property type="component" value="Unassembled WGS sequence"/>
</dbReference>
<protein>
    <submittedName>
        <fullName evidence="1">Uncharacterized protein</fullName>
    </submittedName>
</protein>
<comment type="caution">
    <text evidence="1">The sequence shown here is derived from an EMBL/GenBank/DDBJ whole genome shotgun (WGS) entry which is preliminary data.</text>
</comment>
<reference evidence="1" key="1">
    <citation type="journal article" date="2021" name="New Phytol.">
        <title>Evolutionary innovations through gain and loss of genes in the ectomycorrhizal Boletales.</title>
        <authorList>
            <person name="Wu G."/>
            <person name="Miyauchi S."/>
            <person name="Morin E."/>
            <person name="Kuo A."/>
            <person name="Drula E."/>
            <person name="Varga T."/>
            <person name="Kohler A."/>
            <person name="Feng B."/>
            <person name="Cao Y."/>
            <person name="Lipzen A."/>
            <person name="Daum C."/>
            <person name="Hundley H."/>
            <person name="Pangilinan J."/>
            <person name="Johnson J."/>
            <person name="Barry K."/>
            <person name="LaButti K."/>
            <person name="Ng V."/>
            <person name="Ahrendt S."/>
            <person name="Min B."/>
            <person name="Choi I.G."/>
            <person name="Park H."/>
            <person name="Plett J.M."/>
            <person name="Magnuson J."/>
            <person name="Spatafora J.W."/>
            <person name="Nagy L.G."/>
            <person name="Henrissat B."/>
            <person name="Grigoriev I.V."/>
            <person name="Yang Z.L."/>
            <person name="Xu J."/>
            <person name="Martin F.M."/>
        </authorList>
    </citation>
    <scope>NUCLEOTIDE SEQUENCE</scope>
    <source>
        <strain evidence="1">KUC20120723A-06</strain>
    </source>
</reference>
<name>A0ACB8B253_9AGAM</name>
<sequence>MAGLEDWDCEVNSERSTRLNLLHPSYRITPALTTRSPSTGYTTVPPPISVPAPSRLPAHTSSNGSPNSRRRAESALRLDSVEGFMGGVMVDGSLCGCWRGQRGGRLRLTPSMFTFYSTTSSRTAGSRLHLIGLVQQTSPLAVAASSLVASSAKVSPRHTTKRYANELDSYASGHRAFLSLPVQGLPSERVCINSRPLSSHLLTTIPPLSGILSS</sequence>
<evidence type="ECO:0000313" key="1">
    <source>
        <dbReference type="EMBL" id="KAH7918928.1"/>
    </source>
</evidence>
<dbReference type="EMBL" id="MU266715">
    <property type="protein sequence ID" value="KAH7918928.1"/>
    <property type="molecule type" value="Genomic_DNA"/>
</dbReference>
<gene>
    <name evidence="1" type="ORF">BV22DRAFT_1199763</name>
</gene>
<proteinExistence type="predicted"/>
<evidence type="ECO:0000313" key="2">
    <source>
        <dbReference type="Proteomes" id="UP000790709"/>
    </source>
</evidence>
<keyword evidence="2" id="KW-1185">Reference proteome</keyword>